<organism evidence="1 2">
    <name type="scientific">Clostridium tagluense</name>
    <dbReference type="NCBI Taxonomy" id="360422"/>
    <lineage>
        <taxon>Bacteria</taxon>
        <taxon>Bacillati</taxon>
        <taxon>Bacillota</taxon>
        <taxon>Clostridia</taxon>
        <taxon>Eubacteriales</taxon>
        <taxon>Clostridiaceae</taxon>
        <taxon>Clostridium</taxon>
    </lineage>
</organism>
<reference evidence="1 2" key="1">
    <citation type="submission" date="2018-11" db="EMBL/GenBank/DDBJ databases">
        <title>Genome sequencing and assembly of Clostridium tagluense strain A121.</title>
        <authorList>
            <person name="Murakami T."/>
            <person name="Segawa T."/>
            <person name="Shcherbakova V.A."/>
            <person name="Mori H."/>
            <person name="Yoshimura Y."/>
        </authorList>
    </citation>
    <scope>NUCLEOTIDE SEQUENCE [LARGE SCALE GENOMIC DNA]</scope>
    <source>
        <strain evidence="1 2">A121</strain>
    </source>
</reference>
<comment type="caution">
    <text evidence="1">The sequence shown here is derived from an EMBL/GenBank/DDBJ whole genome shotgun (WGS) entry which is preliminary data.</text>
</comment>
<sequence>MKKITNDNKYEKNKILNCKEFIISVANSKGIKITEDNFKIRNGEECLYLSHNGKEWIVIVNYDGSLTRLDKNTTGRLKRNKMSFHKDKCSNSKIYSWIIMLDSVATTHNPKSMNQNLGKSMNLVDRIMNKK</sequence>
<evidence type="ECO:0000313" key="1">
    <source>
        <dbReference type="EMBL" id="GCD10442.1"/>
    </source>
</evidence>
<dbReference type="EMBL" id="BHYK01000010">
    <property type="protein sequence ID" value="GCD10442.1"/>
    <property type="molecule type" value="Genomic_DNA"/>
</dbReference>
<dbReference type="RefSeq" id="WP_125001089.1">
    <property type="nucleotide sequence ID" value="NZ_BHYK01000010.1"/>
</dbReference>
<accession>A0A401ULN7</accession>
<dbReference type="AlphaFoldDB" id="A0A401ULN7"/>
<gene>
    <name evidence="1" type="ORF">Ctaglu_20650</name>
</gene>
<evidence type="ECO:0000313" key="2">
    <source>
        <dbReference type="Proteomes" id="UP000287872"/>
    </source>
</evidence>
<proteinExistence type="predicted"/>
<dbReference type="Proteomes" id="UP000287872">
    <property type="component" value="Unassembled WGS sequence"/>
</dbReference>
<name>A0A401ULN7_9CLOT</name>
<keyword evidence="2" id="KW-1185">Reference proteome</keyword>
<protein>
    <submittedName>
        <fullName evidence="1">Uncharacterized protein</fullName>
    </submittedName>
</protein>